<comment type="similarity">
    <text evidence="1">Belongs to the BLOC1S5 family.</text>
</comment>
<dbReference type="PANTHER" id="PTHR31784:SF2">
    <property type="entry name" value="BIOGENESIS OF LYSOSOME-RELATED ORGANELLES COMPLEX 1 SUBUNIT 5"/>
    <property type="match status" value="1"/>
</dbReference>
<gene>
    <name evidence="3" type="ORF">CINCED_3A020515</name>
</gene>
<evidence type="ECO:0000256" key="2">
    <source>
        <dbReference type="ARBA" id="ARBA00019580"/>
    </source>
</evidence>
<dbReference type="Pfam" id="PF14942">
    <property type="entry name" value="Muted"/>
    <property type="match status" value="1"/>
</dbReference>
<keyword evidence="4" id="KW-1185">Reference proteome</keyword>
<reference evidence="3 4" key="1">
    <citation type="submission" date="2019-08" db="EMBL/GenBank/DDBJ databases">
        <authorList>
            <person name="Alioto T."/>
            <person name="Alioto T."/>
            <person name="Gomez Garrido J."/>
        </authorList>
    </citation>
    <scope>NUCLEOTIDE SEQUENCE [LARGE SCALE GENOMIC DNA]</scope>
</reference>
<dbReference type="Proteomes" id="UP000325440">
    <property type="component" value="Unassembled WGS sequence"/>
</dbReference>
<protein>
    <recommendedName>
        <fullName evidence="2">Biogenesis of lysosome-related organelles complex 1 subunit 5</fullName>
    </recommendedName>
</protein>
<accession>A0A5E4NT64</accession>
<evidence type="ECO:0000313" key="3">
    <source>
        <dbReference type="EMBL" id="VVC45468.1"/>
    </source>
</evidence>
<dbReference type="PANTHER" id="PTHR31784">
    <property type="entry name" value="BIOGENESIS OF LYSOSOME-RELATED ORGANELLES COMPLEX 1 SUBUNIT 5"/>
    <property type="match status" value="1"/>
</dbReference>
<dbReference type="GO" id="GO:0030133">
    <property type="term" value="C:transport vesicle"/>
    <property type="evidence" value="ECO:0007669"/>
    <property type="project" value="InterPro"/>
</dbReference>
<dbReference type="InterPro" id="IPR017243">
    <property type="entry name" value="Bloc1s5"/>
</dbReference>
<dbReference type="EMBL" id="CABPRJ010002403">
    <property type="protein sequence ID" value="VVC45468.1"/>
    <property type="molecule type" value="Genomic_DNA"/>
</dbReference>
<proteinExistence type="inferred from homology"/>
<evidence type="ECO:0000313" key="4">
    <source>
        <dbReference type="Proteomes" id="UP000325440"/>
    </source>
</evidence>
<dbReference type="OrthoDB" id="18964at2759"/>
<evidence type="ECO:0000256" key="1">
    <source>
        <dbReference type="ARBA" id="ARBA00010754"/>
    </source>
</evidence>
<dbReference type="AlphaFoldDB" id="A0A5E4NT64"/>
<sequence>MTDIFKDLSDIWERLFSHRPFLQGEIKYFLSEFDKKAYKVDEENLKKISELIVDLKENKIESFLQSSGENLTSLNSAINKALDLSQSILDQENNIISDEELKIKEELHEKRQRELETFKSDLKIRYESIDKDIKDKVETIKINYEEDINKLIADNQ</sequence>
<name>A0A5E4NT64_9HEMI</name>
<dbReference type="GO" id="GO:0031083">
    <property type="term" value="C:BLOC-1 complex"/>
    <property type="evidence" value="ECO:0007669"/>
    <property type="project" value="InterPro"/>
</dbReference>
<organism evidence="3 4">
    <name type="scientific">Cinara cedri</name>
    <dbReference type="NCBI Taxonomy" id="506608"/>
    <lineage>
        <taxon>Eukaryota</taxon>
        <taxon>Metazoa</taxon>
        <taxon>Ecdysozoa</taxon>
        <taxon>Arthropoda</taxon>
        <taxon>Hexapoda</taxon>
        <taxon>Insecta</taxon>
        <taxon>Pterygota</taxon>
        <taxon>Neoptera</taxon>
        <taxon>Paraneoptera</taxon>
        <taxon>Hemiptera</taxon>
        <taxon>Sternorrhyncha</taxon>
        <taxon>Aphidomorpha</taxon>
        <taxon>Aphidoidea</taxon>
        <taxon>Aphididae</taxon>
        <taxon>Lachninae</taxon>
        <taxon>Cinara</taxon>
    </lineage>
</organism>